<protein>
    <submittedName>
        <fullName evidence="2">WSD1 family O-acyltransferase</fullName>
    </submittedName>
</protein>
<gene>
    <name evidence="2" type="ORF">M3P05_17580</name>
</gene>
<dbReference type="EMBL" id="JAMFLX010000031">
    <property type="protein sequence ID" value="MCL6271733.1"/>
    <property type="molecule type" value="Genomic_DNA"/>
</dbReference>
<proteinExistence type="predicted"/>
<evidence type="ECO:0000313" key="2">
    <source>
        <dbReference type="EMBL" id="MCL6271733.1"/>
    </source>
</evidence>
<organism evidence="2 3">
    <name type="scientific">Parendozoicomonas callyspongiae</name>
    <dbReference type="NCBI Taxonomy" id="2942213"/>
    <lineage>
        <taxon>Bacteria</taxon>
        <taxon>Pseudomonadati</taxon>
        <taxon>Pseudomonadota</taxon>
        <taxon>Gammaproteobacteria</taxon>
        <taxon>Oceanospirillales</taxon>
        <taxon>Endozoicomonadaceae</taxon>
        <taxon>Parendozoicomonas</taxon>
    </lineage>
</organism>
<accession>A0ABT0PK76</accession>
<feature type="domain" description="O-acyltransferase WSD1 C-terminal" evidence="1">
    <location>
        <begin position="4"/>
        <end position="47"/>
    </location>
</feature>
<dbReference type="InterPro" id="IPR009721">
    <property type="entry name" value="O-acyltransferase_WSD1_C"/>
</dbReference>
<name>A0ABT0PK76_9GAMM</name>
<dbReference type="RefSeq" id="WP_249701377.1">
    <property type="nucleotide sequence ID" value="NZ_JAMFLX010000031.1"/>
</dbReference>
<reference evidence="2 3" key="1">
    <citation type="submission" date="2022-05" db="EMBL/GenBank/DDBJ databases">
        <authorList>
            <person name="Park J.-S."/>
        </authorList>
    </citation>
    <scope>NUCLEOTIDE SEQUENCE [LARGE SCALE GENOMIC DNA]</scope>
    <source>
        <strain evidence="2 3">2012CJ34-2</strain>
    </source>
</reference>
<comment type="caution">
    <text evidence="2">The sequence shown here is derived from an EMBL/GenBank/DDBJ whole genome shotgun (WGS) entry which is preliminary data.</text>
</comment>
<dbReference type="Proteomes" id="UP001203338">
    <property type="component" value="Unassembled WGS sequence"/>
</dbReference>
<evidence type="ECO:0000259" key="1">
    <source>
        <dbReference type="Pfam" id="PF06974"/>
    </source>
</evidence>
<sequence>MSYDSVGLCHVVFSYNDTLTVSITCCRNMMPDPEFYAHCLRKSWQELQLEVLPDKSVKPKGKKAAAPKKKQAEEA</sequence>
<evidence type="ECO:0000313" key="3">
    <source>
        <dbReference type="Proteomes" id="UP001203338"/>
    </source>
</evidence>
<keyword evidence="3" id="KW-1185">Reference proteome</keyword>
<dbReference type="Pfam" id="PF06974">
    <property type="entry name" value="WS_DGAT_C"/>
    <property type="match status" value="1"/>
</dbReference>